<protein>
    <recommendedName>
        <fullName evidence="3">Myb/SANT-like domain-containing protein</fullName>
    </recommendedName>
</protein>
<dbReference type="Proteomes" id="UP000486351">
    <property type="component" value="Unassembled WGS sequence"/>
</dbReference>
<organism evidence="1 2">
    <name type="scientific">Phytophthora fragariae</name>
    <dbReference type="NCBI Taxonomy" id="53985"/>
    <lineage>
        <taxon>Eukaryota</taxon>
        <taxon>Sar</taxon>
        <taxon>Stramenopiles</taxon>
        <taxon>Oomycota</taxon>
        <taxon>Peronosporomycetes</taxon>
        <taxon>Peronosporales</taxon>
        <taxon>Peronosporaceae</taxon>
        <taxon>Phytophthora</taxon>
    </lineage>
</organism>
<evidence type="ECO:0008006" key="3">
    <source>
        <dbReference type="Google" id="ProtNLM"/>
    </source>
</evidence>
<dbReference type="EMBL" id="QXFY01000041">
    <property type="protein sequence ID" value="KAE9360821.1"/>
    <property type="molecule type" value="Genomic_DNA"/>
</dbReference>
<evidence type="ECO:0000313" key="1">
    <source>
        <dbReference type="EMBL" id="KAE9360821.1"/>
    </source>
</evidence>
<dbReference type="InterPro" id="IPR017853">
    <property type="entry name" value="GH"/>
</dbReference>
<dbReference type="SUPFAM" id="SSF51445">
    <property type="entry name" value="(Trans)glycosidases"/>
    <property type="match status" value="1"/>
</dbReference>
<sequence length="148" mass="16918">MKMAWGLDMEKYLLELVLAARGGPSGKGLKKKAWHSLDDAMKARYDRDMQGIERRTWNFPTTAFKTAYKVKKYLGLKTKLYYDDYNTITINAKSTAVGVGFNSHFTSFSPSTQEQIQQASVLMKTVAACKQVDKCFRVTIWGYDDNYL</sequence>
<reference evidence="1 2" key="1">
    <citation type="submission" date="2018-09" db="EMBL/GenBank/DDBJ databases">
        <title>Genomic investigation of the strawberry pathogen Phytophthora fragariae indicates pathogenicity is determined by transcriptional variation in three key races.</title>
        <authorList>
            <person name="Adams T.M."/>
            <person name="Armitage A.D."/>
            <person name="Sobczyk M.K."/>
            <person name="Bates H.J."/>
            <person name="Dunwell J.M."/>
            <person name="Nellist C.F."/>
            <person name="Harrison R.J."/>
        </authorList>
    </citation>
    <scope>NUCLEOTIDE SEQUENCE [LARGE SCALE GENOMIC DNA]</scope>
    <source>
        <strain evidence="1 2">NOV-77</strain>
    </source>
</reference>
<name>A0A6G0SLG9_9STRA</name>
<accession>A0A6G0SLG9</accession>
<evidence type="ECO:0000313" key="2">
    <source>
        <dbReference type="Proteomes" id="UP000486351"/>
    </source>
</evidence>
<proteinExistence type="predicted"/>
<gene>
    <name evidence="1" type="ORF">PF008_g1624</name>
</gene>
<comment type="caution">
    <text evidence="1">The sequence shown here is derived from an EMBL/GenBank/DDBJ whole genome shotgun (WGS) entry which is preliminary data.</text>
</comment>
<dbReference type="AlphaFoldDB" id="A0A6G0SLG9"/>